<dbReference type="AlphaFoldDB" id="A0A0A8KCD2"/>
<dbReference type="SUPFAM" id="SSF54616">
    <property type="entry name" value="DNA-binding domain of Mlu1-box binding protein MBP1"/>
    <property type="match status" value="1"/>
</dbReference>
<dbReference type="Proteomes" id="UP000567387">
    <property type="component" value="Unassembled WGS sequence"/>
</dbReference>
<keyword evidence="2" id="KW-0238">DNA-binding</keyword>
<reference evidence="3" key="2">
    <citation type="submission" date="2023-06" db="EMBL/GenBank/DDBJ databases">
        <title>Deciphering the underlying mechanisms mediating the transmission of blaNDM gene from human to animals in China.</title>
        <authorList>
            <person name="Chen K."/>
            <person name="Chen S."/>
        </authorList>
    </citation>
    <scope>NUCLEOTIDE SEQUENCE</scope>
    <source>
        <strain evidence="3">1199</strain>
    </source>
</reference>
<proteinExistence type="predicted"/>
<evidence type="ECO:0000313" key="4">
    <source>
        <dbReference type="Proteomes" id="UP000567387"/>
    </source>
</evidence>
<dbReference type="OMA" id="ELAQHRW"/>
<dbReference type="InterPro" id="IPR017880">
    <property type="entry name" value="KilA_N"/>
</dbReference>
<dbReference type="Proteomes" id="UP001208624">
    <property type="component" value="Unassembled WGS sequence"/>
</dbReference>
<name>A0A0A8KCD2_ECOLX</name>
<evidence type="ECO:0000259" key="1">
    <source>
        <dbReference type="PROSITE" id="PS51301"/>
    </source>
</evidence>
<organism evidence="2 4">
    <name type="scientific">Escherichia coli</name>
    <dbReference type="NCBI Taxonomy" id="562"/>
    <lineage>
        <taxon>Bacteria</taxon>
        <taxon>Pseudomonadati</taxon>
        <taxon>Pseudomonadota</taxon>
        <taxon>Gammaproteobacteria</taxon>
        <taxon>Enterobacterales</taxon>
        <taxon>Enterobacteriaceae</taxon>
        <taxon>Escherichia</taxon>
    </lineage>
</organism>
<dbReference type="SMART" id="SM01252">
    <property type="entry name" value="KilA-N"/>
    <property type="match status" value="1"/>
</dbReference>
<comment type="caution">
    <text evidence="2">The sequence shown here is derived from an EMBL/GenBank/DDBJ whole genome shotgun (WGS) entry which is preliminary data.</text>
</comment>
<dbReference type="EMBL" id="AASCBU010000012">
    <property type="protein sequence ID" value="EFA8784923.1"/>
    <property type="molecule type" value="Genomic_DNA"/>
</dbReference>
<dbReference type="EMBL" id="JAOVKC010000079">
    <property type="protein sequence ID" value="MCV5624967.1"/>
    <property type="molecule type" value="Genomic_DNA"/>
</dbReference>
<dbReference type="InterPro" id="IPR018004">
    <property type="entry name" value="KilA/APSES_HTH"/>
</dbReference>
<accession>A0A0A8KCD2</accession>
<reference evidence="2 4" key="1">
    <citation type="submission" date="2018-08" db="EMBL/GenBank/DDBJ databases">
        <authorList>
            <consortium name="PulseNet: The National Subtyping Network for Foodborne Disease Surveillance"/>
            <person name="Tarr C.L."/>
            <person name="Trees E."/>
            <person name="Katz L.S."/>
            <person name="Carleton-Romer H.A."/>
            <person name="Stroika S."/>
            <person name="Kucerova Z."/>
            <person name="Roache K.F."/>
            <person name="Sabol A.L."/>
            <person name="Besser J."/>
            <person name="Gerner-Smidt P."/>
        </authorList>
    </citation>
    <scope>NUCLEOTIDE SEQUENCE [LARGE SCALE GENOMIC DNA]</scope>
    <source>
        <strain evidence="2 4">PNUSAE011918</strain>
    </source>
</reference>
<feature type="domain" description="KilA-N" evidence="1">
    <location>
        <begin position="2"/>
        <end position="112"/>
    </location>
</feature>
<dbReference type="InterPro" id="IPR036887">
    <property type="entry name" value="HTH_APSES_sf"/>
</dbReference>
<dbReference type="PROSITE" id="PS51301">
    <property type="entry name" value="KILA_N"/>
    <property type="match status" value="1"/>
</dbReference>
<gene>
    <name evidence="2" type="ORF">C2R31_002771</name>
    <name evidence="3" type="ORF">OFN31_25150</name>
</gene>
<evidence type="ECO:0000313" key="3">
    <source>
        <dbReference type="EMBL" id="MCV5624967.1"/>
    </source>
</evidence>
<protein>
    <submittedName>
        <fullName evidence="2">DNA-binding protein</fullName>
    </submittedName>
    <submittedName>
        <fullName evidence="3">KilA-N domain-containing protein</fullName>
    </submittedName>
</protein>
<dbReference type="GO" id="GO:0003677">
    <property type="term" value="F:DNA binding"/>
    <property type="evidence" value="ECO:0007669"/>
    <property type="project" value="UniProtKB-KW"/>
</dbReference>
<evidence type="ECO:0000313" key="2">
    <source>
        <dbReference type="EMBL" id="EFA8784923.1"/>
    </source>
</evidence>
<sequence>MNIVPLNYKGEIVSFNTDGWINVTGVAERFGKRIDNWMRLAETLEYVRALDEALTGKESQILHPSQSRYVKTSKARKDRGGGTWLHPKLSVAFARWCDARFAVWCDLHIDSLLRGELTEQQKYEQACRIRDDRKSKASNGAREMARWRWDKPVIEANVEYWREQLQLTLDIAC</sequence>
<dbReference type="Pfam" id="PF04383">
    <property type="entry name" value="KilA-N"/>
    <property type="match status" value="1"/>
</dbReference>
<dbReference type="RefSeq" id="WP_001028465.1">
    <property type="nucleotide sequence ID" value="NZ_AP022107.1"/>
</dbReference>